<protein>
    <submittedName>
        <fullName evidence="1">Uncharacterized protein</fullName>
    </submittedName>
</protein>
<dbReference type="Proteomes" id="UP000294028">
    <property type="component" value="Unassembled WGS sequence"/>
</dbReference>
<accession>A0A482TJG8</accession>
<gene>
    <name evidence="1" type="ORF">ELS19_05745</name>
</gene>
<reference evidence="1 2" key="1">
    <citation type="submission" date="2018-12" db="EMBL/GenBank/DDBJ databases">
        <title>Genome analysis provides insights into bioremediation potentialities of Halogeometricum borinquense strain N11.</title>
        <authorList>
            <person name="Najjari A."/>
            <person name="Youssef N."/>
            <person name="Fhoula I."/>
            <person name="Ben Dhia O."/>
            <person name="Mahjoubi M."/>
            <person name="Ouzari H.I."/>
            <person name="Cherif A."/>
        </authorList>
    </citation>
    <scope>NUCLEOTIDE SEQUENCE [LARGE SCALE GENOMIC DNA]</scope>
    <source>
        <strain evidence="1 2">N11</strain>
    </source>
</reference>
<evidence type="ECO:0000313" key="2">
    <source>
        <dbReference type="Proteomes" id="UP000294028"/>
    </source>
</evidence>
<dbReference type="EMBL" id="RZHH01000002">
    <property type="protein sequence ID" value="RYJ13511.1"/>
    <property type="molecule type" value="Genomic_DNA"/>
</dbReference>
<organism evidence="1 2">
    <name type="scientific">Halogeometricum borinquense</name>
    <dbReference type="NCBI Taxonomy" id="60847"/>
    <lineage>
        <taxon>Archaea</taxon>
        <taxon>Methanobacteriati</taxon>
        <taxon>Methanobacteriota</taxon>
        <taxon>Stenosarchaea group</taxon>
        <taxon>Halobacteria</taxon>
        <taxon>Halobacteriales</taxon>
        <taxon>Haloferacaceae</taxon>
        <taxon>Halogeometricum</taxon>
    </lineage>
</organism>
<dbReference type="OMA" id="ITAMWRT"/>
<sequence length="72" mass="8026">MDSECPAASRIAGQTTFDSGNLFMITAMWRTLKFGKRNLPNLPNLPMLGVLGRSTDERGLRPYRRLAEGDGR</sequence>
<name>A0A482TJG8_9EURY</name>
<dbReference type="Pfam" id="PF26401">
    <property type="entry name" value="DUF8099"/>
    <property type="match status" value="1"/>
</dbReference>
<proteinExistence type="predicted"/>
<dbReference type="InterPro" id="IPR058412">
    <property type="entry name" value="DUF8099"/>
</dbReference>
<dbReference type="AlphaFoldDB" id="A0A482TJG8"/>
<comment type="caution">
    <text evidence="1">The sequence shown here is derived from an EMBL/GenBank/DDBJ whole genome shotgun (WGS) entry which is preliminary data.</text>
</comment>
<evidence type="ECO:0000313" key="1">
    <source>
        <dbReference type="EMBL" id="RYJ13511.1"/>
    </source>
</evidence>